<evidence type="ECO:0000313" key="2">
    <source>
        <dbReference type="EMBL" id="KAF2399762.1"/>
    </source>
</evidence>
<name>A0A6G1HUT6_9PEZI</name>
<feature type="region of interest" description="Disordered" evidence="1">
    <location>
        <begin position="1"/>
        <end position="110"/>
    </location>
</feature>
<dbReference type="EMBL" id="ML996696">
    <property type="protein sequence ID" value="KAF2399762.1"/>
    <property type="molecule type" value="Genomic_DNA"/>
</dbReference>
<gene>
    <name evidence="2" type="ORF">EJ06DRAFT_33926</name>
</gene>
<organism evidence="2 3">
    <name type="scientific">Trichodelitschia bisporula</name>
    <dbReference type="NCBI Taxonomy" id="703511"/>
    <lineage>
        <taxon>Eukaryota</taxon>
        <taxon>Fungi</taxon>
        <taxon>Dikarya</taxon>
        <taxon>Ascomycota</taxon>
        <taxon>Pezizomycotina</taxon>
        <taxon>Dothideomycetes</taxon>
        <taxon>Dothideomycetes incertae sedis</taxon>
        <taxon>Phaeotrichales</taxon>
        <taxon>Phaeotrichaceae</taxon>
        <taxon>Trichodelitschia</taxon>
    </lineage>
</organism>
<accession>A0A6G1HUT6</accession>
<protein>
    <submittedName>
        <fullName evidence="2">Uncharacterized protein</fullName>
    </submittedName>
</protein>
<keyword evidence="3" id="KW-1185">Reference proteome</keyword>
<dbReference type="AlphaFoldDB" id="A0A6G1HUT6"/>
<dbReference type="Proteomes" id="UP000799640">
    <property type="component" value="Unassembled WGS sequence"/>
</dbReference>
<proteinExistence type="predicted"/>
<reference evidence="2" key="1">
    <citation type="journal article" date="2020" name="Stud. Mycol.">
        <title>101 Dothideomycetes genomes: a test case for predicting lifestyles and emergence of pathogens.</title>
        <authorList>
            <person name="Haridas S."/>
            <person name="Albert R."/>
            <person name="Binder M."/>
            <person name="Bloem J."/>
            <person name="Labutti K."/>
            <person name="Salamov A."/>
            <person name="Andreopoulos B."/>
            <person name="Baker S."/>
            <person name="Barry K."/>
            <person name="Bills G."/>
            <person name="Bluhm B."/>
            <person name="Cannon C."/>
            <person name="Castanera R."/>
            <person name="Culley D."/>
            <person name="Daum C."/>
            <person name="Ezra D."/>
            <person name="Gonzalez J."/>
            <person name="Henrissat B."/>
            <person name="Kuo A."/>
            <person name="Liang C."/>
            <person name="Lipzen A."/>
            <person name="Lutzoni F."/>
            <person name="Magnuson J."/>
            <person name="Mondo S."/>
            <person name="Nolan M."/>
            <person name="Ohm R."/>
            <person name="Pangilinan J."/>
            <person name="Park H.-J."/>
            <person name="Ramirez L."/>
            <person name="Alfaro M."/>
            <person name="Sun H."/>
            <person name="Tritt A."/>
            <person name="Yoshinaga Y."/>
            <person name="Zwiers L.-H."/>
            <person name="Turgeon B."/>
            <person name="Goodwin S."/>
            <person name="Spatafora J."/>
            <person name="Crous P."/>
            <person name="Grigoriev I."/>
        </authorList>
    </citation>
    <scope>NUCLEOTIDE SEQUENCE</scope>
    <source>
        <strain evidence="2">CBS 262.69</strain>
    </source>
</reference>
<evidence type="ECO:0000256" key="1">
    <source>
        <dbReference type="SAM" id="MobiDB-lite"/>
    </source>
</evidence>
<sequence>MGCCSSAPSGDTGLDKPRPISRPAPQPSVGLSSKAQGKQPVVDKAPRKPPAAKTPAPNRSGSSGGPSDGAMKAMASRAVHEKHHSKHRTDSSTWEGPQDYGAWRAKQRKR</sequence>
<evidence type="ECO:0000313" key="3">
    <source>
        <dbReference type="Proteomes" id="UP000799640"/>
    </source>
</evidence>